<dbReference type="CDD" id="cd03801">
    <property type="entry name" value="GT4_PimA-like"/>
    <property type="match status" value="1"/>
</dbReference>
<comment type="caution">
    <text evidence="5">The sequence shown here is derived from an EMBL/GenBank/DDBJ whole genome shotgun (WGS) entry which is preliminary data.</text>
</comment>
<evidence type="ECO:0000256" key="3">
    <source>
        <dbReference type="ARBA" id="ARBA00022679"/>
    </source>
</evidence>
<feature type="domain" description="Glycosyltransferase subfamily 4-like N-terminal" evidence="4">
    <location>
        <begin position="86"/>
        <end position="224"/>
    </location>
</feature>
<dbReference type="SUPFAM" id="SSF53756">
    <property type="entry name" value="UDP-Glycosyltransferase/glycogen phosphorylase"/>
    <property type="match status" value="1"/>
</dbReference>
<dbReference type="AlphaFoldDB" id="A0A8J3ADM3"/>
<dbReference type="Pfam" id="PF13439">
    <property type="entry name" value="Glyco_transf_4"/>
    <property type="match status" value="1"/>
</dbReference>
<sequence length="442" mass="48607">MTGARDTVTRSVTDDERRLVLVMWGDLFEDFHDTIGVDLRRFRDELTGGWLFAYVEALARVGVRTTLVHVSARVGTVTRFRHRPTGAAVTILPAPRRHRLLRALGRRFAGRRSLKSLASYGSLPLLALASELRRCRAEAVLTQEYEHARFDVLVALGRLLRVPVYATFQGGVRPRSRLDALVRRRAVRAAAGLMIASADERARVMADYDVPPERIAPVPNALDLAGSPAPDRTAARARLGIPDAARVVLWYGRVTIHRKGLDVLLDAWSRVRGTGPDGETVLLLVGTGPDAAELHRRLAGPAWSSVRWRDEYVADRQELLVYQSAADVFVLPSRHEGFAVAPIEAMALGLPVVAGDAPGIPDLLPDGEASGGLVVPREDPDALARALQRLLDDPQLCRRVGVRARARVEACYGLDVVGRQLRDAIFPPSSRAAPRTPPRRRR</sequence>
<name>A0A8J3ADM3_9ACTN</name>
<evidence type="ECO:0000256" key="1">
    <source>
        <dbReference type="ARBA" id="ARBA00009481"/>
    </source>
</evidence>
<comment type="similarity">
    <text evidence="1">Belongs to the glycosyltransferase group 1 family. Glycosyltransferase 4 subfamily.</text>
</comment>
<evidence type="ECO:0000313" key="6">
    <source>
        <dbReference type="Proteomes" id="UP000650511"/>
    </source>
</evidence>
<dbReference type="PANTHER" id="PTHR12526">
    <property type="entry name" value="GLYCOSYLTRANSFERASE"/>
    <property type="match status" value="1"/>
</dbReference>
<keyword evidence="3" id="KW-0808">Transferase</keyword>
<accession>A0A8J3ADM3</accession>
<gene>
    <name evidence="5" type="ORF">GCM10011354_14020</name>
</gene>
<keyword evidence="2" id="KW-0328">Glycosyltransferase</keyword>
<evidence type="ECO:0000259" key="4">
    <source>
        <dbReference type="Pfam" id="PF13439"/>
    </source>
</evidence>
<dbReference type="Gene3D" id="3.40.50.2000">
    <property type="entry name" value="Glycogen Phosphorylase B"/>
    <property type="match status" value="2"/>
</dbReference>
<dbReference type="RefSeq" id="WP_205745508.1">
    <property type="nucleotide sequence ID" value="NZ_BMHA01000004.1"/>
</dbReference>
<reference evidence="5" key="2">
    <citation type="submission" date="2020-09" db="EMBL/GenBank/DDBJ databases">
        <authorList>
            <person name="Sun Q."/>
            <person name="Zhou Y."/>
        </authorList>
    </citation>
    <scope>NUCLEOTIDE SEQUENCE</scope>
    <source>
        <strain evidence="5">CGMCC 1.14988</strain>
    </source>
</reference>
<dbReference type="EMBL" id="BMHA01000004">
    <property type="protein sequence ID" value="GGI05422.1"/>
    <property type="molecule type" value="Genomic_DNA"/>
</dbReference>
<protein>
    <recommendedName>
        <fullName evidence="4">Glycosyltransferase subfamily 4-like N-terminal domain-containing protein</fullName>
    </recommendedName>
</protein>
<dbReference type="GO" id="GO:0016757">
    <property type="term" value="F:glycosyltransferase activity"/>
    <property type="evidence" value="ECO:0007669"/>
    <property type="project" value="UniProtKB-KW"/>
</dbReference>
<dbReference type="Proteomes" id="UP000650511">
    <property type="component" value="Unassembled WGS sequence"/>
</dbReference>
<evidence type="ECO:0000313" key="5">
    <source>
        <dbReference type="EMBL" id="GGI05422.1"/>
    </source>
</evidence>
<reference evidence="5" key="1">
    <citation type="journal article" date="2014" name="Int. J. Syst. Evol. Microbiol.">
        <title>Complete genome sequence of Corynebacterium casei LMG S-19264T (=DSM 44701T), isolated from a smear-ripened cheese.</title>
        <authorList>
            <consortium name="US DOE Joint Genome Institute (JGI-PGF)"/>
            <person name="Walter F."/>
            <person name="Albersmeier A."/>
            <person name="Kalinowski J."/>
            <person name="Ruckert C."/>
        </authorList>
    </citation>
    <scope>NUCLEOTIDE SEQUENCE</scope>
    <source>
        <strain evidence="5">CGMCC 1.14988</strain>
    </source>
</reference>
<evidence type="ECO:0000256" key="2">
    <source>
        <dbReference type="ARBA" id="ARBA00022676"/>
    </source>
</evidence>
<dbReference type="Pfam" id="PF13692">
    <property type="entry name" value="Glyco_trans_1_4"/>
    <property type="match status" value="1"/>
</dbReference>
<dbReference type="InterPro" id="IPR028098">
    <property type="entry name" value="Glyco_trans_4-like_N"/>
</dbReference>
<keyword evidence="6" id="KW-1185">Reference proteome</keyword>
<proteinExistence type="inferred from homology"/>
<organism evidence="5 6">
    <name type="scientific">Egicoccus halophilus</name>
    <dbReference type="NCBI Taxonomy" id="1670830"/>
    <lineage>
        <taxon>Bacteria</taxon>
        <taxon>Bacillati</taxon>
        <taxon>Actinomycetota</taxon>
        <taxon>Nitriliruptoria</taxon>
        <taxon>Egicoccales</taxon>
        <taxon>Egicoccaceae</taxon>
        <taxon>Egicoccus</taxon>
    </lineage>
</organism>
<dbReference type="PANTHER" id="PTHR12526:SF640">
    <property type="entry name" value="COLANIC ACID BIOSYNTHESIS GLYCOSYLTRANSFERASE WCAL-RELATED"/>
    <property type="match status" value="1"/>
</dbReference>